<proteinExistence type="predicted"/>
<evidence type="ECO:0000313" key="1">
    <source>
        <dbReference type="EMBL" id="PIT54243.1"/>
    </source>
</evidence>
<sequence>MNMKIIENSVDGWDGWDGWDIWDLDWYAVFNNNYLAHFTSGGTCAVPEKIRKSKINYDKLFDYFDNLDNHCKIDIIESHLPDFTEPGAFLSTNLEERKKDYLHSFVGAATKGLFSYDIDFETNTYFLVAKPITPLTLLELPMDVRHIIHKLPATIQPGALTISQIE</sequence>
<protein>
    <submittedName>
        <fullName evidence="1">Uncharacterized protein</fullName>
    </submittedName>
</protein>
<comment type="caution">
    <text evidence="1">The sequence shown here is derived from an EMBL/GenBank/DDBJ whole genome shotgun (WGS) entry which is preliminary data.</text>
</comment>
<name>A0A2N9XWT8_9NEIS</name>
<gene>
    <name evidence="1" type="ORF">BHC48_00735</name>
</gene>
<reference evidence="1 2" key="1">
    <citation type="journal article" date="2017" name="MBio">
        <title>Type VI secretion-mediated competition in the bee gut microbiome.</title>
        <authorList>
            <person name="Steele M.I."/>
            <person name="Kwong W.K."/>
            <person name="Powell J.E."/>
            <person name="Whiteley M."/>
            <person name="Moran N.A."/>
        </authorList>
    </citation>
    <scope>NUCLEOTIDE SEQUENCE [LARGE SCALE GENOMIC DNA]</scope>
    <source>
        <strain evidence="1 2">Occ4-2</strain>
    </source>
</reference>
<dbReference type="EMBL" id="MEIQ01000002">
    <property type="protein sequence ID" value="PIT54243.1"/>
    <property type="molecule type" value="Genomic_DNA"/>
</dbReference>
<organism evidence="1 2">
    <name type="scientific">Snodgrassella alvi</name>
    <dbReference type="NCBI Taxonomy" id="1196083"/>
    <lineage>
        <taxon>Bacteria</taxon>
        <taxon>Pseudomonadati</taxon>
        <taxon>Pseudomonadota</taxon>
        <taxon>Betaproteobacteria</taxon>
        <taxon>Neisseriales</taxon>
        <taxon>Neisseriaceae</taxon>
        <taxon>Snodgrassella</taxon>
    </lineage>
</organism>
<accession>A0A2N9XWT8</accession>
<dbReference type="AlphaFoldDB" id="A0A2N9XWT8"/>
<dbReference type="Proteomes" id="UP000231484">
    <property type="component" value="Unassembled WGS sequence"/>
</dbReference>
<evidence type="ECO:0000313" key="2">
    <source>
        <dbReference type="Proteomes" id="UP000231484"/>
    </source>
</evidence>